<dbReference type="RefSeq" id="XP_056057960.1">
    <property type="nucleotide sequence ID" value="XM_056199519.1"/>
</dbReference>
<gene>
    <name evidence="2" type="ORF">LMH87_007607</name>
</gene>
<evidence type="ECO:0000256" key="1">
    <source>
        <dbReference type="SAM" id="Phobius"/>
    </source>
</evidence>
<sequence>MGRRDQPGAASSFQDIFQQVVEGLALHQLAVSATGARSPLVALRSSWDGVPTVLTSREIWATITPRTILFGHFAVSFLRMLIFGPMNLMCFFLFGLVFPV</sequence>
<dbReference type="Proteomes" id="UP001144673">
    <property type="component" value="Unassembled WGS sequence"/>
</dbReference>
<keyword evidence="1" id="KW-0472">Membrane</keyword>
<feature type="transmembrane region" description="Helical" evidence="1">
    <location>
        <begin position="76"/>
        <end position="98"/>
    </location>
</feature>
<name>A0A9W8UR90_AKAMU</name>
<keyword evidence="3" id="KW-1185">Reference proteome</keyword>
<organism evidence="2 3">
    <name type="scientific">Akanthomyces muscarius</name>
    <name type="common">Entomopathogenic fungus</name>
    <name type="synonym">Lecanicillium muscarium</name>
    <dbReference type="NCBI Taxonomy" id="2231603"/>
    <lineage>
        <taxon>Eukaryota</taxon>
        <taxon>Fungi</taxon>
        <taxon>Dikarya</taxon>
        <taxon>Ascomycota</taxon>
        <taxon>Pezizomycotina</taxon>
        <taxon>Sordariomycetes</taxon>
        <taxon>Hypocreomycetidae</taxon>
        <taxon>Hypocreales</taxon>
        <taxon>Cordycipitaceae</taxon>
        <taxon>Akanthomyces</taxon>
    </lineage>
</organism>
<keyword evidence="1" id="KW-0812">Transmembrane</keyword>
<proteinExistence type="predicted"/>
<dbReference type="KEGG" id="amus:LMH87_007607"/>
<accession>A0A9W8UR90</accession>
<evidence type="ECO:0000313" key="2">
    <source>
        <dbReference type="EMBL" id="KAJ4161576.1"/>
    </source>
</evidence>
<dbReference type="EMBL" id="JAJHUN010000002">
    <property type="protein sequence ID" value="KAJ4161576.1"/>
    <property type="molecule type" value="Genomic_DNA"/>
</dbReference>
<dbReference type="AlphaFoldDB" id="A0A9W8UR90"/>
<dbReference type="GeneID" id="80894766"/>
<reference evidence="2" key="1">
    <citation type="journal article" date="2023" name="Access Microbiol">
        <title>De-novo genome assembly for Akanthomyces muscarius, a biocontrol agent of insect agricultural pests.</title>
        <authorList>
            <person name="Erdos Z."/>
            <person name="Studholme D.J."/>
            <person name="Raymond B."/>
            <person name="Sharma M."/>
        </authorList>
    </citation>
    <scope>NUCLEOTIDE SEQUENCE</scope>
    <source>
        <strain evidence="2">Ve6</strain>
    </source>
</reference>
<keyword evidence="1" id="KW-1133">Transmembrane helix</keyword>
<protein>
    <submittedName>
        <fullName evidence="2">Uncharacterized protein</fullName>
    </submittedName>
</protein>
<comment type="caution">
    <text evidence="2">The sequence shown here is derived from an EMBL/GenBank/DDBJ whole genome shotgun (WGS) entry which is preliminary data.</text>
</comment>
<evidence type="ECO:0000313" key="3">
    <source>
        <dbReference type="Proteomes" id="UP001144673"/>
    </source>
</evidence>